<proteinExistence type="predicted"/>
<dbReference type="Pfam" id="PF01292">
    <property type="entry name" value="Ni_hydr_CYTB"/>
    <property type="match status" value="1"/>
</dbReference>
<evidence type="ECO:0000256" key="1">
    <source>
        <dbReference type="ARBA" id="ARBA00004651"/>
    </source>
</evidence>
<accession>A0ABT4CH04</accession>
<dbReference type="InterPro" id="IPR011577">
    <property type="entry name" value="Cyt_b561_bac/Ni-Hgenase"/>
</dbReference>
<feature type="domain" description="Cytochrome b561 bacterial/Ni-hydrogenase" evidence="7">
    <location>
        <begin position="16"/>
        <end position="186"/>
    </location>
</feature>
<sequence>MSAPTAAGPEAGVRGYRTSQKVLHWVTVLAVAAQLTVGYLLDLDGDCDPPGEDRSGGDTSDVEEERLDRLEEQCEAHADDYDLLGGGFDLAEVHLLLGVTVLALGVVRPLWRRVAGLPPWSEHLSDGQRRLVGRTERALLALLVVVPLSGILLVATGDDAWLPLHVGAHVAFFVALAAHLSTNLRPAILRRML</sequence>
<reference evidence="8" key="1">
    <citation type="submission" date="2022-08" db="EMBL/GenBank/DDBJ databases">
        <title>Genome sequencing of Nocardioides sp. STR2.</title>
        <authorList>
            <person name="So Y."/>
        </authorList>
    </citation>
    <scope>NUCLEOTIDE SEQUENCE</scope>
    <source>
        <strain evidence="8">STR2</strain>
    </source>
</reference>
<evidence type="ECO:0000313" key="9">
    <source>
        <dbReference type="Proteomes" id="UP001074726"/>
    </source>
</evidence>
<evidence type="ECO:0000256" key="2">
    <source>
        <dbReference type="ARBA" id="ARBA00022475"/>
    </source>
</evidence>
<keyword evidence="3 6" id="KW-0812">Transmembrane</keyword>
<feature type="transmembrane region" description="Helical" evidence="6">
    <location>
        <begin position="22"/>
        <end position="41"/>
    </location>
</feature>
<evidence type="ECO:0000256" key="6">
    <source>
        <dbReference type="SAM" id="Phobius"/>
    </source>
</evidence>
<keyword evidence="9" id="KW-1185">Reference proteome</keyword>
<dbReference type="Proteomes" id="UP001074726">
    <property type="component" value="Unassembled WGS sequence"/>
</dbReference>
<organism evidence="8 9">
    <name type="scientific">Nocardioides pini</name>
    <dbReference type="NCBI Taxonomy" id="2975053"/>
    <lineage>
        <taxon>Bacteria</taxon>
        <taxon>Bacillati</taxon>
        <taxon>Actinomycetota</taxon>
        <taxon>Actinomycetes</taxon>
        <taxon>Propionibacteriales</taxon>
        <taxon>Nocardioidaceae</taxon>
        <taxon>Nocardioides</taxon>
    </lineage>
</organism>
<dbReference type="RefSeq" id="WP_268112251.1">
    <property type="nucleotide sequence ID" value="NZ_JAPPUX010000004.1"/>
</dbReference>
<keyword evidence="2" id="KW-1003">Cell membrane</keyword>
<dbReference type="EMBL" id="JAPPUX010000004">
    <property type="protein sequence ID" value="MCY4727289.1"/>
    <property type="molecule type" value="Genomic_DNA"/>
</dbReference>
<evidence type="ECO:0000313" key="8">
    <source>
        <dbReference type="EMBL" id="MCY4727289.1"/>
    </source>
</evidence>
<dbReference type="SUPFAM" id="SSF81342">
    <property type="entry name" value="Transmembrane di-heme cytochromes"/>
    <property type="match status" value="1"/>
</dbReference>
<feature type="transmembrane region" description="Helical" evidence="6">
    <location>
        <begin position="138"/>
        <end position="156"/>
    </location>
</feature>
<gene>
    <name evidence="8" type="ORF">NYO98_13460</name>
</gene>
<evidence type="ECO:0000256" key="3">
    <source>
        <dbReference type="ARBA" id="ARBA00022692"/>
    </source>
</evidence>
<dbReference type="InterPro" id="IPR016174">
    <property type="entry name" value="Di-haem_cyt_TM"/>
</dbReference>
<feature type="transmembrane region" description="Helical" evidence="6">
    <location>
        <begin position="93"/>
        <end position="111"/>
    </location>
</feature>
<comment type="subcellular location">
    <subcellularLocation>
        <location evidence="1">Cell membrane</location>
        <topology evidence="1">Multi-pass membrane protein</topology>
    </subcellularLocation>
</comment>
<keyword evidence="4 6" id="KW-1133">Transmembrane helix</keyword>
<feature type="transmembrane region" description="Helical" evidence="6">
    <location>
        <begin position="162"/>
        <end position="182"/>
    </location>
</feature>
<evidence type="ECO:0000256" key="5">
    <source>
        <dbReference type="ARBA" id="ARBA00023136"/>
    </source>
</evidence>
<comment type="caution">
    <text evidence="8">The sequence shown here is derived from an EMBL/GenBank/DDBJ whole genome shotgun (WGS) entry which is preliminary data.</text>
</comment>
<evidence type="ECO:0000259" key="7">
    <source>
        <dbReference type="Pfam" id="PF01292"/>
    </source>
</evidence>
<protein>
    <submittedName>
        <fullName evidence="8">Cytochrome b/b6 domain-containing protein</fullName>
    </submittedName>
</protein>
<name>A0ABT4CH04_9ACTN</name>
<evidence type="ECO:0000256" key="4">
    <source>
        <dbReference type="ARBA" id="ARBA00022989"/>
    </source>
</evidence>
<keyword evidence="5 6" id="KW-0472">Membrane</keyword>